<name>A0A2N8U7T0_9BASI</name>
<accession>A0A2N8U7T0</accession>
<feature type="region of interest" description="Disordered" evidence="1">
    <location>
        <begin position="1"/>
        <end position="51"/>
    </location>
</feature>
<dbReference type="Proteomes" id="UP000239563">
    <property type="component" value="Chromosome II"/>
</dbReference>
<organism evidence="2 3">
    <name type="scientific">Sporisorium reilianum f. sp. reilianum</name>
    <dbReference type="NCBI Taxonomy" id="72559"/>
    <lineage>
        <taxon>Eukaryota</taxon>
        <taxon>Fungi</taxon>
        <taxon>Dikarya</taxon>
        <taxon>Basidiomycota</taxon>
        <taxon>Ustilaginomycotina</taxon>
        <taxon>Ustilaginomycetes</taxon>
        <taxon>Ustilaginales</taxon>
        <taxon>Ustilaginaceae</taxon>
        <taxon>Sporisorium</taxon>
    </lineage>
</organism>
<evidence type="ECO:0000313" key="3">
    <source>
        <dbReference type="Proteomes" id="UP000239563"/>
    </source>
</evidence>
<sequence length="229" mass="25791">MSPSPIDPAAAEKWEVDFVPPWQAGPSRPPSISDSSGSHCDGNDDDIDMLTPSTSFETDTSVDDVTVQLIGSGGGRFALPKSDIYEHSATLFDQIVWSDDQPHINIHFPDYLAKTLADTIKPVFVCPDYWENFRLEDLLRMIEIYVYYGLGEWHLSNVENEILERLGDKSCFGLNDVKLARELHQLATDHGLGLILRTIEHSDVLGLISACYGWEDGERPRKWRKISIK</sequence>
<reference evidence="2 3" key="1">
    <citation type="submission" date="2017-02" db="EMBL/GenBank/DDBJ databases">
        <authorList>
            <person name="Peterson S.W."/>
        </authorList>
    </citation>
    <scope>NUCLEOTIDE SEQUENCE [LARGE SCALE GENOMIC DNA]</scope>
    <source>
        <strain evidence="2 3">SRS1_H2-8</strain>
    </source>
</reference>
<protein>
    <recommendedName>
        <fullName evidence="4">BTB domain-containing protein</fullName>
    </recommendedName>
</protein>
<evidence type="ECO:0008006" key="4">
    <source>
        <dbReference type="Google" id="ProtNLM"/>
    </source>
</evidence>
<evidence type="ECO:0000313" key="2">
    <source>
        <dbReference type="EMBL" id="SJX61107.1"/>
    </source>
</evidence>
<dbReference type="EMBL" id="LT795055">
    <property type="protein sequence ID" value="SJX61107.1"/>
    <property type="molecule type" value="Genomic_DNA"/>
</dbReference>
<gene>
    <name evidence="2" type="ORF">SRS1_12329</name>
</gene>
<proteinExistence type="predicted"/>
<dbReference type="AlphaFoldDB" id="A0A2N8U7T0"/>
<evidence type="ECO:0000256" key="1">
    <source>
        <dbReference type="SAM" id="MobiDB-lite"/>
    </source>
</evidence>